<dbReference type="GO" id="GO:0005886">
    <property type="term" value="C:plasma membrane"/>
    <property type="evidence" value="ECO:0007669"/>
    <property type="project" value="UniProtKB-SubCell"/>
</dbReference>
<feature type="transmembrane region" description="Helical" evidence="6">
    <location>
        <begin position="128"/>
        <end position="147"/>
    </location>
</feature>
<reference evidence="8 9" key="1">
    <citation type="submission" date="2020-03" db="EMBL/GenBank/DDBJ databases">
        <title>Isolation and identification of active actinomycetes.</title>
        <authorList>
            <person name="Sun X."/>
        </authorList>
    </citation>
    <scope>NUCLEOTIDE SEQUENCE [LARGE SCALE GENOMIC DNA]</scope>
    <source>
        <strain evidence="8 9">NEAU-D13</strain>
    </source>
</reference>
<comment type="subcellular location">
    <subcellularLocation>
        <location evidence="1">Cell membrane</location>
        <topology evidence="1">Multi-pass membrane protein</topology>
    </subcellularLocation>
</comment>
<protein>
    <submittedName>
        <fullName evidence="8">Type II secretion system F family protein</fullName>
    </submittedName>
</protein>
<feature type="transmembrane region" description="Helical" evidence="6">
    <location>
        <begin position="6"/>
        <end position="27"/>
    </location>
</feature>
<name>A0A7C9RLR4_9PSEU</name>
<sequence>MDGTLLLLTGVGAIAGALALAGVQLAAAATSTARVSRGLAQIEATYGQGATDAAASDEGVLPPALERLRALAARLSPGATIASLEHRLDLAGNPSRWTAERVMAFKGIGLLALAPIGALYGLGSTLTLVAYALVGAAVGFFLPDLLVHNAATKRQALIGRELADVLDMLTVCVEAGLGFDAAVSQVARNTSGPLSVEFSRVLQEMQLGKSRVEALRALSGRTTVDAVHTFASSLIQASELGIPTARVLHEQAGEIRVKRRQAAEEKAQKVPVKILFPLLLCIFPALFIIIVGPAGIEIYDSLVAG</sequence>
<evidence type="ECO:0000256" key="2">
    <source>
        <dbReference type="ARBA" id="ARBA00022475"/>
    </source>
</evidence>
<organism evidence="8 9">
    <name type="scientific">Lentzea alba</name>
    <dbReference type="NCBI Taxonomy" id="2714351"/>
    <lineage>
        <taxon>Bacteria</taxon>
        <taxon>Bacillati</taxon>
        <taxon>Actinomycetota</taxon>
        <taxon>Actinomycetes</taxon>
        <taxon>Pseudonocardiales</taxon>
        <taxon>Pseudonocardiaceae</taxon>
        <taxon>Lentzea</taxon>
    </lineage>
</organism>
<accession>A0A7C9RLR4</accession>
<feature type="transmembrane region" description="Helical" evidence="6">
    <location>
        <begin position="103"/>
        <end position="122"/>
    </location>
</feature>
<dbReference type="AlphaFoldDB" id="A0A7C9RLR4"/>
<keyword evidence="5 6" id="KW-0472">Membrane</keyword>
<evidence type="ECO:0000259" key="7">
    <source>
        <dbReference type="Pfam" id="PF00482"/>
    </source>
</evidence>
<evidence type="ECO:0000256" key="5">
    <source>
        <dbReference type="ARBA" id="ARBA00023136"/>
    </source>
</evidence>
<dbReference type="PANTHER" id="PTHR35007:SF2">
    <property type="entry name" value="PILUS ASSEMBLE PROTEIN"/>
    <property type="match status" value="1"/>
</dbReference>
<keyword evidence="2" id="KW-1003">Cell membrane</keyword>
<keyword evidence="3 6" id="KW-0812">Transmembrane</keyword>
<feature type="transmembrane region" description="Helical" evidence="6">
    <location>
        <begin position="274"/>
        <end position="296"/>
    </location>
</feature>
<evidence type="ECO:0000256" key="4">
    <source>
        <dbReference type="ARBA" id="ARBA00022989"/>
    </source>
</evidence>
<evidence type="ECO:0000313" key="8">
    <source>
        <dbReference type="EMBL" id="NGY58029.1"/>
    </source>
</evidence>
<feature type="domain" description="Type II secretion system protein GspF" evidence="7">
    <location>
        <begin position="166"/>
        <end position="291"/>
    </location>
</feature>
<keyword evidence="4 6" id="KW-1133">Transmembrane helix</keyword>
<comment type="caution">
    <text evidence="8">The sequence shown here is derived from an EMBL/GenBank/DDBJ whole genome shotgun (WGS) entry which is preliminary data.</text>
</comment>
<dbReference type="Proteomes" id="UP000481360">
    <property type="component" value="Unassembled WGS sequence"/>
</dbReference>
<dbReference type="PANTHER" id="PTHR35007">
    <property type="entry name" value="INTEGRAL MEMBRANE PROTEIN-RELATED"/>
    <property type="match status" value="1"/>
</dbReference>
<dbReference type="RefSeq" id="WP_166043820.1">
    <property type="nucleotide sequence ID" value="NZ_JAAMPJ010000001.1"/>
</dbReference>
<proteinExistence type="predicted"/>
<dbReference type="Pfam" id="PF00482">
    <property type="entry name" value="T2SSF"/>
    <property type="match status" value="1"/>
</dbReference>
<evidence type="ECO:0000256" key="1">
    <source>
        <dbReference type="ARBA" id="ARBA00004651"/>
    </source>
</evidence>
<keyword evidence="9" id="KW-1185">Reference proteome</keyword>
<dbReference type="EMBL" id="JAAMPJ010000001">
    <property type="protein sequence ID" value="NGY58029.1"/>
    <property type="molecule type" value="Genomic_DNA"/>
</dbReference>
<gene>
    <name evidence="8" type="ORF">G7043_03680</name>
</gene>
<dbReference type="InterPro" id="IPR018076">
    <property type="entry name" value="T2SS_GspF_dom"/>
</dbReference>
<evidence type="ECO:0000256" key="3">
    <source>
        <dbReference type="ARBA" id="ARBA00022692"/>
    </source>
</evidence>
<evidence type="ECO:0000313" key="9">
    <source>
        <dbReference type="Proteomes" id="UP000481360"/>
    </source>
</evidence>
<evidence type="ECO:0000256" key="6">
    <source>
        <dbReference type="SAM" id="Phobius"/>
    </source>
</evidence>